<feature type="domain" description="D-isomer specific 2-hydroxyacid dehydrogenase NAD-binding" evidence="6">
    <location>
        <begin position="115"/>
        <end position="297"/>
    </location>
</feature>
<accession>A0A1F5WU46</accession>
<organism evidence="7 8">
    <name type="scientific">Candidatus Giovannonibacteria bacterium RIFCSPHIGHO2_02_43_13</name>
    <dbReference type="NCBI Taxonomy" id="1798330"/>
    <lineage>
        <taxon>Bacteria</taxon>
        <taxon>Candidatus Giovannoniibacteriota</taxon>
    </lineage>
</organism>
<evidence type="ECO:0000259" key="5">
    <source>
        <dbReference type="Pfam" id="PF00389"/>
    </source>
</evidence>
<dbReference type="PANTHER" id="PTHR42789">
    <property type="entry name" value="D-ISOMER SPECIFIC 2-HYDROXYACID DEHYDROGENASE FAMILY PROTEIN (AFU_ORTHOLOGUE AFUA_6G10090)"/>
    <property type="match status" value="1"/>
</dbReference>
<dbReference type="SUPFAM" id="SSF51735">
    <property type="entry name" value="NAD(P)-binding Rossmann-fold domains"/>
    <property type="match status" value="1"/>
</dbReference>
<comment type="caution">
    <text evidence="7">The sequence shown here is derived from an EMBL/GenBank/DDBJ whole genome shotgun (WGS) entry which is preliminary data.</text>
</comment>
<evidence type="ECO:0000256" key="2">
    <source>
        <dbReference type="ARBA" id="ARBA00023002"/>
    </source>
</evidence>
<dbReference type="Proteomes" id="UP000178425">
    <property type="component" value="Unassembled WGS sequence"/>
</dbReference>
<proteinExistence type="inferred from homology"/>
<evidence type="ECO:0000259" key="6">
    <source>
        <dbReference type="Pfam" id="PF02826"/>
    </source>
</evidence>
<dbReference type="InterPro" id="IPR006139">
    <property type="entry name" value="D-isomer_2_OHA_DH_cat_dom"/>
</dbReference>
<reference evidence="7 8" key="1">
    <citation type="journal article" date="2016" name="Nat. Commun.">
        <title>Thousands of microbial genomes shed light on interconnected biogeochemical processes in an aquifer system.</title>
        <authorList>
            <person name="Anantharaman K."/>
            <person name="Brown C.T."/>
            <person name="Hug L.A."/>
            <person name="Sharon I."/>
            <person name="Castelle C.J."/>
            <person name="Probst A.J."/>
            <person name="Thomas B.C."/>
            <person name="Singh A."/>
            <person name="Wilkins M.J."/>
            <person name="Karaoz U."/>
            <person name="Brodie E.L."/>
            <person name="Williams K.H."/>
            <person name="Hubbard S.S."/>
            <person name="Banfield J.F."/>
        </authorList>
    </citation>
    <scope>NUCLEOTIDE SEQUENCE [LARGE SCALE GENOMIC DNA]</scope>
</reference>
<protein>
    <recommendedName>
        <fullName evidence="9">D-isomer specific 2-hydroxyacid dehydrogenase NAD-binding domain-containing protein</fullName>
    </recommendedName>
</protein>
<dbReference type="PANTHER" id="PTHR42789:SF1">
    <property type="entry name" value="D-ISOMER SPECIFIC 2-HYDROXYACID DEHYDROGENASE FAMILY PROTEIN (AFU_ORTHOLOGUE AFUA_6G10090)"/>
    <property type="match status" value="1"/>
</dbReference>
<evidence type="ECO:0000313" key="8">
    <source>
        <dbReference type="Proteomes" id="UP000178425"/>
    </source>
</evidence>
<keyword evidence="3" id="KW-0520">NAD</keyword>
<dbReference type="GO" id="GO:0016616">
    <property type="term" value="F:oxidoreductase activity, acting on the CH-OH group of donors, NAD or NADP as acceptor"/>
    <property type="evidence" value="ECO:0007669"/>
    <property type="project" value="InterPro"/>
</dbReference>
<evidence type="ECO:0008006" key="9">
    <source>
        <dbReference type="Google" id="ProtNLM"/>
    </source>
</evidence>
<dbReference type="InterPro" id="IPR006140">
    <property type="entry name" value="D-isomer_DH_NAD-bd"/>
</dbReference>
<evidence type="ECO:0000256" key="3">
    <source>
        <dbReference type="ARBA" id="ARBA00023027"/>
    </source>
</evidence>
<comment type="similarity">
    <text evidence="1 4">Belongs to the D-isomer specific 2-hydroxyacid dehydrogenase family.</text>
</comment>
<feature type="domain" description="D-isomer specific 2-hydroxyacid dehydrogenase catalytic" evidence="5">
    <location>
        <begin position="15"/>
        <end position="307"/>
    </location>
</feature>
<dbReference type="Pfam" id="PF00389">
    <property type="entry name" value="2-Hacid_dh"/>
    <property type="match status" value="1"/>
</dbReference>
<keyword evidence="2 4" id="KW-0560">Oxidoreductase</keyword>
<dbReference type="SUPFAM" id="SSF52283">
    <property type="entry name" value="Formate/glycerate dehydrogenase catalytic domain-like"/>
    <property type="match status" value="1"/>
</dbReference>
<sequence length="323" mass="36529">MQKLTTVITESNDYSEKVIKLYESMGPVYLWHKLSDTEKDKALSEANIIAIGLSMQFDKNYLDKIPKLKVIATPTTGLNHIDMEHAAKKGIEVISLRGHADFLQNITSTAEHAWGMALALARRLPWAFEDVKKGNWDRLKWRGHEMKNKTLGIVGLGRLGKMMSRYGNAFGMKVLASDPNVAEDKMKEYGAEKVELPELFKMSDVVTLHVLLTDAVYNLVKEEHLRSMKPTSYLVNTARAELIEKGSLYKALENKWISGAGIDVMWDELPDGSHLQKDPLFEYAKTHQNLIIAPHVGGATYEAMEATQYFIGELVHKYFSEQK</sequence>
<dbReference type="AlphaFoldDB" id="A0A1F5WU46"/>
<name>A0A1F5WU46_9BACT</name>
<evidence type="ECO:0000313" key="7">
    <source>
        <dbReference type="EMBL" id="OGF79162.1"/>
    </source>
</evidence>
<dbReference type="InterPro" id="IPR050857">
    <property type="entry name" value="D-2-hydroxyacid_DH"/>
</dbReference>
<evidence type="ECO:0000256" key="1">
    <source>
        <dbReference type="ARBA" id="ARBA00005854"/>
    </source>
</evidence>
<dbReference type="InterPro" id="IPR036291">
    <property type="entry name" value="NAD(P)-bd_dom_sf"/>
</dbReference>
<dbReference type="GO" id="GO:0051287">
    <property type="term" value="F:NAD binding"/>
    <property type="evidence" value="ECO:0007669"/>
    <property type="project" value="InterPro"/>
</dbReference>
<dbReference type="Gene3D" id="3.40.50.720">
    <property type="entry name" value="NAD(P)-binding Rossmann-like Domain"/>
    <property type="match status" value="2"/>
</dbReference>
<dbReference type="EMBL" id="MFHI01000009">
    <property type="protein sequence ID" value="OGF79162.1"/>
    <property type="molecule type" value="Genomic_DNA"/>
</dbReference>
<evidence type="ECO:0000256" key="4">
    <source>
        <dbReference type="RuleBase" id="RU003719"/>
    </source>
</evidence>
<dbReference type="Pfam" id="PF02826">
    <property type="entry name" value="2-Hacid_dh_C"/>
    <property type="match status" value="1"/>
</dbReference>
<gene>
    <name evidence="7" type="ORF">A2W54_00700</name>
</gene>